<dbReference type="AlphaFoldDB" id="A0A7I7MJN0"/>
<reference evidence="2 3" key="1">
    <citation type="journal article" date="2019" name="Emerg. Microbes Infect.">
        <title>Comprehensive subspecies identification of 175 nontuberculous mycobacteria species based on 7547 genomic profiles.</title>
        <authorList>
            <person name="Matsumoto Y."/>
            <person name="Kinjo T."/>
            <person name="Motooka D."/>
            <person name="Nabeya D."/>
            <person name="Jung N."/>
            <person name="Uechi K."/>
            <person name="Horii T."/>
            <person name="Iida T."/>
            <person name="Fujita J."/>
            <person name="Nakamura S."/>
        </authorList>
    </citation>
    <scope>NUCLEOTIDE SEQUENCE [LARGE SCALE GENOMIC DNA]</scope>
    <source>
        <strain evidence="2 3">JCM 14233</strain>
    </source>
</reference>
<dbReference type="InterPro" id="IPR051200">
    <property type="entry name" value="Host-pathogen_enzymatic-act"/>
</dbReference>
<accession>A0A7I7MJN0</accession>
<feature type="region of interest" description="Disordered" evidence="1">
    <location>
        <begin position="1"/>
        <end position="22"/>
    </location>
</feature>
<proteinExistence type="predicted"/>
<evidence type="ECO:0000313" key="3">
    <source>
        <dbReference type="Proteomes" id="UP000467236"/>
    </source>
</evidence>
<dbReference type="InterPro" id="IPR015943">
    <property type="entry name" value="WD40/YVTN_repeat-like_dom_sf"/>
</dbReference>
<dbReference type="PANTHER" id="PTHR47197">
    <property type="entry name" value="PROTEIN NIRF"/>
    <property type="match status" value="1"/>
</dbReference>
<dbReference type="InterPro" id="IPR011964">
    <property type="entry name" value="YVTN_b-propeller_repeat"/>
</dbReference>
<dbReference type="NCBIfam" id="TIGR02276">
    <property type="entry name" value="beta_rpt_yvtn"/>
    <property type="match status" value="1"/>
</dbReference>
<sequence length="383" mass="39681">MSSEKDVNGHKPGSDGHNGRGIQVFEPDTVEISVARGPISGVAISPDGSRLLVANYGDHSVSVISTDTCRVMHTITGLGEPFAIAMGGAHADRAYVSTVSPAYDSIGVIDISTNTVVASHPVALSVTDLTVSLDGKYVYASRIGVRGADVAVLDTATDRVEVVDIAQAPGITPTCVRVSSDGSRLYVGANGPSGGRVVVIATCPQTRSRWRRKGSPSRGTKARTGPRVLAAIDIGAAVRDIALSPDGAIAYVASCGADLGAVVDVIDTRTNKITDTRKIGEIGGLVTRLTVSGHTERAYLVSEDRVTVLGTQTPDVIGTIRTNQPSCVVESPDGSYLYIADLTGTVTRTSVVSSPASDAQALQRAGSVGWSMPEPLQYEPALA</sequence>
<dbReference type="PANTHER" id="PTHR47197:SF3">
    <property type="entry name" value="DIHYDRO-HEME D1 DEHYDROGENASE"/>
    <property type="match status" value="1"/>
</dbReference>
<evidence type="ECO:0000256" key="1">
    <source>
        <dbReference type="SAM" id="MobiDB-lite"/>
    </source>
</evidence>
<gene>
    <name evidence="2" type="ORF">MSHI_02620</name>
</gene>
<name>A0A7I7MJN0_9MYCO</name>
<dbReference type="Proteomes" id="UP000467236">
    <property type="component" value="Chromosome"/>
</dbReference>
<dbReference type="Gene3D" id="2.130.10.10">
    <property type="entry name" value="YVTN repeat-like/Quinoprotein amine dehydrogenase"/>
    <property type="match status" value="2"/>
</dbReference>
<dbReference type="KEGG" id="mshj:MSHI_02620"/>
<evidence type="ECO:0000313" key="2">
    <source>
        <dbReference type="EMBL" id="BBX72356.1"/>
    </source>
</evidence>
<protein>
    <submittedName>
        <fullName evidence="2">Uncharacterized protein</fullName>
    </submittedName>
</protein>
<keyword evidence="3" id="KW-1185">Reference proteome</keyword>
<dbReference type="SUPFAM" id="SSF51004">
    <property type="entry name" value="C-terminal (heme d1) domain of cytochrome cd1-nitrite reductase"/>
    <property type="match status" value="1"/>
</dbReference>
<feature type="compositionally biased region" description="Basic and acidic residues" evidence="1">
    <location>
        <begin position="1"/>
        <end position="18"/>
    </location>
</feature>
<dbReference type="EMBL" id="AP022575">
    <property type="protein sequence ID" value="BBX72356.1"/>
    <property type="molecule type" value="Genomic_DNA"/>
</dbReference>
<dbReference type="InterPro" id="IPR011048">
    <property type="entry name" value="Haem_d1_sf"/>
</dbReference>
<organism evidence="2 3">
    <name type="scientific">Mycobacterium shinjukuense</name>
    <dbReference type="NCBI Taxonomy" id="398694"/>
    <lineage>
        <taxon>Bacteria</taxon>
        <taxon>Bacillati</taxon>
        <taxon>Actinomycetota</taxon>
        <taxon>Actinomycetes</taxon>
        <taxon>Mycobacteriales</taxon>
        <taxon>Mycobacteriaceae</taxon>
        <taxon>Mycobacterium</taxon>
    </lineage>
</organism>